<dbReference type="RefSeq" id="WP_129121960.1">
    <property type="nucleotide sequence ID" value="NZ_PEIB01000008.1"/>
</dbReference>
<dbReference type="EMBL" id="PEIB01000008">
    <property type="protein sequence ID" value="RXJ73583.1"/>
    <property type="molecule type" value="Genomic_DNA"/>
</dbReference>
<comment type="caution">
    <text evidence="2">The sequence shown here is derived from an EMBL/GenBank/DDBJ whole genome shotgun (WGS) entry which is preliminary data.</text>
</comment>
<protein>
    <recommendedName>
        <fullName evidence="4">Manganese transporter</fullName>
    </recommendedName>
</protein>
<keyword evidence="3" id="KW-1185">Reference proteome</keyword>
<feature type="transmembrane region" description="Helical" evidence="1">
    <location>
        <begin position="283"/>
        <end position="304"/>
    </location>
</feature>
<proteinExistence type="predicted"/>
<feature type="transmembrane region" description="Helical" evidence="1">
    <location>
        <begin position="233"/>
        <end position="251"/>
    </location>
</feature>
<feature type="transmembrane region" description="Helical" evidence="1">
    <location>
        <begin position="91"/>
        <end position="114"/>
    </location>
</feature>
<evidence type="ECO:0008006" key="4">
    <source>
        <dbReference type="Google" id="ProtNLM"/>
    </source>
</evidence>
<dbReference type="OrthoDB" id="3776971at2"/>
<feature type="transmembrane region" description="Helical" evidence="1">
    <location>
        <begin position="372"/>
        <end position="394"/>
    </location>
</feature>
<keyword evidence="1" id="KW-1133">Transmembrane helix</keyword>
<evidence type="ECO:0000256" key="1">
    <source>
        <dbReference type="SAM" id="Phobius"/>
    </source>
</evidence>
<gene>
    <name evidence="2" type="ORF">CS022_08760</name>
</gene>
<feature type="transmembrane region" description="Helical" evidence="1">
    <location>
        <begin position="310"/>
        <end position="327"/>
    </location>
</feature>
<dbReference type="Proteomes" id="UP000290287">
    <property type="component" value="Unassembled WGS sequence"/>
</dbReference>
<feature type="transmembrane region" description="Helical" evidence="1">
    <location>
        <begin position="51"/>
        <end position="70"/>
    </location>
</feature>
<dbReference type="Pfam" id="PF11449">
    <property type="entry name" value="ArsP_2"/>
    <property type="match status" value="1"/>
</dbReference>
<accession>A0A4Q0YSE1</accession>
<dbReference type="NCBIfam" id="NF037962">
    <property type="entry name" value="arsenic_eff"/>
    <property type="match status" value="1"/>
</dbReference>
<feature type="transmembrane region" description="Helical" evidence="1">
    <location>
        <begin position="120"/>
        <end position="140"/>
    </location>
</feature>
<dbReference type="InterPro" id="IPR021552">
    <property type="entry name" value="ArsP_2"/>
</dbReference>
<evidence type="ECO:0000313" key="3">
    <source>
        <dbReference type="Proteomes" id="UP000290287"/>
    </source>
</evidence>
<organism evidence="2 3">
    <name type="scientific">Veronia nyctiphanis</name>
    <dbReference type="NCBI Taxonomy" id="1278244"/>
    <lineage>
        <taxon>Bacteria</taxon>
        <taxon>Pseudomonadati</taxon>
        <taxon>Pseudomonadota</taxon>
        <taxon>Gammaproteobacteria</taxon>
        <taxon>Vibrionales</taxon>
        <taxon>Vibrionaceae</taxon>
        <taxon>Veronia</taxon>
    </lineage>
</organism>
<keyword evidence="1" id="KW-0812">Transmembrane</keyword>
<feature type="transmembrane region" description="Helical" evidence="1">
    <location>
        <begin position="334"/>
        <end position="352"/>
    </location>
</feature>
<evidence type="ECO:0000313" key="2">
    <source>
        <dbReference type="EMBL" id="RXJ73583.1"/>
    </source>
</evidence>
<feature type="transmembrane region" description="Helical" evidence="1">
    <location>
        <begin position="201"/>
        <end position="221"/>
    </location>
</feature>
<name>A0A4Q0YSE1_9GAMM</name>
<reference evidence="2 3" key="1">
    <citation type="submission" date="2017-10" db="EMBL/GenBank/DDBJ databases">
        <title>Nyctiphanis sp. nov., isolated from the stomach of the euphausiid Nyctiphanes simplex (Hansen, 1911) in the Gulf of California.</title>
        <authorList>
            <person name="Gomez-Gil B."/>
            <person name="Aguilar-Mendez M."/>
            <person name="Lopez-Cortes A."/>
            <person name="Gomez-Gutierrez J."/>
            <person name="Roque A."/>
            <person name="Lang E."/>
            <person name="Gonzalez-Castillo A."/>
        </authorList>
    </citation>
    <scope>NUCLEOTIDE SEQUENCE [LARGE SCALE GENOMIC DNA]</scope>
    <source>
        <strain evidence="2 3">CAIM 600</strain>
    </source>
</reference>
<keyword evidence="1" id="KW-0472">Membrane</keyword>
<dbReference type="AlphaFoldDB" id="A0A4Q0YSE1"/>
<sequence length="398" mass="42677">MQVSLRKLSHLGSLGSSLFLQNRRLVVPVVLLALLLSSVTRELVVGTLADAFWQVASYVAATLALFHFLTEHFDRKSQFTKTLAQNHILQISFSSFMGALPGCGGAIVVVTQYVRGNLSFGSVVAVLTATMGDAAFLLLATRPSEGLMIVALGASVGWISGYLVDRLHGVNFLRPDIKVTASNQPLKDSNANSKRGALQSLFWKVLLLPSLIIALIGSFQVDANALFHVPQGAFEFAGAVLAWFAVLLWAMNGEITDYQSAVCEDKKGKNTDIFQRVAQDTNFILVWVIGAFLLFELTVFWLGIDLSTVFTGWALLLPAMGVIVGLLPGCGPQILVTSLYISGVVPISAQIGNAISNDGDALFPAIALAPKAAIVATIYSAIPAFVAAYTYFFLFEVA</sequence>